<dbReference type="SUPFAM" id="SSF47413">
    <property type="entry name" value="lambda repressor-like DNA-binding domains"/>
    <property type="match status" value="1"/>
</dbReference>
<dbReference type="Gene3D" id="1.10.260.40">
    <property type="entry name" value="lambda repressor-like DNA-binding domains"/>
    <property type="match status" value="1"/>
</dbReference>
<feature type="domain" description="HTH cro/C1-type" evidence="1">
    <location>
        <begin position="17"/>
        <end position="71"/>
    </location>
</feature>
<accession>A0ABU0YYH5</accession>
<comment type="caution">
    <text evidence="2">The sequence shown here is derived from an EMBL/GenBank/DDBJ whole genome shotgun (WGS) entry which is preliminary data.</text>
</comment>
<dbReference type="InterPro" id="IPR010982">
    <property type="entry name" value="Lambda_DNA-bd_dom_sf"/>
</dbReference>
<keyword evidence="3" id="KW-1185">Reference proteome</keyword>
<evidence type="ECO:0000313" key="2">
    <source>
        <dbReference type="EMBL" id="MDQ7877390.1"/>
    </source>
</evidence>
<dbReference type="CDD" id="cd00093">
    <property type="entry name" value="HTH_XRE"/>
    <property type="match status" value="1"/>
</dbReference>
<dbReference type="PROSITE" id="PS50943">
    <property type="entry name" value="HTH_CROC1"/>
    <property type="match status" value="1"/>
</dbReference>
<proteinExistence type="predicted"/>
<dbReference type="Pfam" id="PF01381">
    <property type="entry name" value="HTH_3"/>
    <property type="match status" value="1"/>
</dbReference>
<reference evidence="2 3" key="1">
    <citation type="submission" date="2023-08" db="EMBL/GenBank/DDBJ databases">
        <title>Microbacterium psychrotolerans sp. nov., a psychrotolerant bacterium isolated from soil in Heilongjiang Province, China.</title>
        <authorList>
            <person name="An P."/>
            <person name="Zhao D."/>
            <person name="Xiang H."/>
        </authorList>
    </citation>
    <scope>NUCLEOTIDE SEQUENCE [LARGE SCALE GENOMIC DNA]</scope>
    <source>
        <strain evidence="2 3">QXD-8</strain>
    </source>
</reference>
<dbReference type="SMART" id="SM00530">
    <property type="entry name" value="HTH_XRE"/>
    <property type="match status" value="1"/>
</dbReference>
<evidence type="ECO:0000259" key="1">
    <source>
        <dbReference type="PROSITE" id="PS50943"/>
    </source>
</evidence>
<gene>
    <name evidence="2" type="ORF">Q9R08_05300</name>
</gene>
<name>A0ABU0YYH5_9MICO</name>
<dbReference type="Proteomes" id="UP001235133">
    <property type="component" value="Unassembled WGS sequence"/>
</dbReference>
<evidence type="ECO:0000313" key="3">
    <source>
        <dbReference type="Proteomes" id="UP001235133"/>
    </source>
</evidence>
<organism evidence="2 3">
    <name type="scientific">Microbacterium psychrotolerans</name>
    <dbReference type="NCBI Taxonomy" id="3068321"/>
    <lineage>
        <taxon>Bacteria</taxon>
        <taxon>Bacillati</taxon>
        <taxon>Actinomycetota</taxon>
        <taxon>Actinomycetes</taxon>
        <taxon>Micrococcales</taxon>
        <taxon>Microbacteriaceae</taxon>
        <taxon>Microbacterium</taxon>
    </lineage>
</organism>
<dbReference type="InterPro" id="IPR001387">
    <property type="entry name" value="Cro/C1-type_HTH"/>
</dbReference>
<sequence>MSPGNVTRLSSVIAEALDRAFAESGMTQGDVGEASGISQSQVSKYLRGVRVPDIDVLDALCTALRLDVAVVVKDAQERRSRK</sequence>
<dbReference type="EMBL" id="JAVFWO010000002">
    <property type="protein sequence ID" value="MDQ7877390.1"/>
    <property type="molecule type" value="Genomic_DNA"/>
</dbReference>
<protein>
    <submittedName>
        <fullName evidence="2">Helix-turn-helix transcriptional regulator</fullName>
    </submittedName>
</protein>
<dbReference type="RefSeq" id="WP_308866829.1">
    <property type="nucleotide sequence ID" value="NZ_JAVFWO010000002.1"/>
</dbReference>